<dbReference type="Pfam" id="PF02776">
    <property type="entry name" value="TPP_enzyme_N"/>
    <property type="match status" value="1"/>
</dbReference>
<dbReference type="Proteomes" id="UP001057134">
    <property type="component" value="Chromosome"/>
</dbReference>
<dbReference type="Pfam" id="PF00205">
    <property type="entry name" value="TPP_enzyme_M"/>
    <property type="match status" value="1"/>
</dbReference>
<dbReference type="Gene3D" id="3.40.50.1220">
    <property type="entry name" value="TPP-binding domain"/>
    <property type="match status" value="1"/>
</dbReference>
<dbReference type="GO" id="GO:0003984">
    <property type="term" value="F:acetolactate synthase activity"/>
    <property type="evidence" value="ECO:0007669"/>
    <property type="project" value="UniProtKB-EC"/>
</dbReference>
<comment type="pathway">
    <text evidence="1 12">Amino-acid biosynthesis; L-isoleucine biosynthesis; L-isoleucine from 2-oxobutanoate: step 1/4.</text>
</comment>
<evidence type="ECO:0000256" key="12">
    <source>
        <dbReference type="RuleBase" id="RU003591"/>
    </source>
</evidence>
<dbReference type="InterPro" id="IPR012846">
    <property type="entry name" value="Acetolactate_synth_lsu"/>
</dbReference>
<keyword evidence="5 12" id="KW-0028">Amino-acid biosynthesis</keyword>
<evidence type="ECO:0000313" key="18">
    <source>
        <dbReference type="Proteomes" id="UP001057134"/>
    </source>
</evidence>
<feature type="compositionally biased region" description="Basic and acidic residues" evidence="13">
    <location>
        <begin position="49"/>
        <end position="60"/>
    </location>
</feature>
<sequence>MEPIQTDPIQTAPFRTHSGAAETGRAGARRTESKRFEPNRTEIGGPDTNRADTHRTEPARENAVQAERAAAQPNSAAQHHAAELDGRLPHPPYQVQEGDLVTGSEALLRGLLLEGVECVFGYPGGNVLYIYDAMVGNPEFKHILTRHEQGAIHAADGYARSTGKVGVCIATSGPGATNLVTGIATAYMDSVPLVIITGNVPTTVMGTDAFQEADIVSITMPITKHSYLVRDVTELPRIIREAFHIASTGRKGPVLIDIPKDVSNHQLIYKRPLQLDIRGYKPESRIEPDQIDRLVQAVRESERPVIIAGGGVVYSGASEELIEFVNRTQIPVTTTLLGHGGFPSGHELWMGMAGMHGTYTANTAIQNADLIISIGSRFDDRLTMKLEGFAPKARQIAHIDIDPAEIGKNIKTDIACVGDIKAVLQYANTKAQQADSKAWIATIQANMSKHPLNYEDSDTELKPQFVIEMLQETTRGEAIVTTDVGQHQMWVGQFYRFNQPRSLITSGGLGTMGFGFPSAIGAQVGNPGRLVISINGDGGMQMCAQEMAICAIHKIPVKIVVINNQVLGMVKQWQELIHEQRFSHIDLAGSPDFVKLAEAYGIKGLRARNKAEAYAVWQEALETDGPVLIEFVVPKEENVYPMVFSGMTLDQMVMGDIENDKR</sequence>
<evidence type="ECO:0000256" key="13">
    <source>
        <dbReference type="SAM" id="MobiDB-lite"/>
    </source>
</evidence>
<comment type="cofactor">
    <cofactor evidence="12">
        <name>thiamine diphosphate</name>
        <dbReference type="ChEBI" id="CHEBI:58937"/>
    </cofactor>
    <text evidence="12">Binds 1 thiamine pyrophosphate per subunit.</text>
</comment>
<feature type="region of interest" description="Disordered" evidence="13">
    <location>
        <begin position="1"/>
        <end position="81"/>
    </location>
</feature>
<feature type="compositionally biased region" description="Basic and acidic residues" evidence="13">
    <location>
        <begin position="29"/>
        <end position="40"/>
    </location>
</feature>
<comment type="similarity">
    <text evidence="3 12">Belongs to the TPP enzyme family.</text>
</comment>
<dbReference type="InterPro" id="IPR012000">
    <property type="entry name" value="Thiamin_PyroP_enz_cen_dom"/>
</dbReference>
<dbReference type="SUPFAM" id="SSF52518">
    <property type="entry name" value="Thiamin diphosphate-binding fold (THDP-binding)"/>
    <property type="match status" value="2"/>
</dbReference>
<dbReference type="InterPro" id="IPR011766">
    <property type="entry name" value="TPP_enzyme_TPP-bd"/>
</dbReference>
<dbReference type="InterPro" id="IPR045229">
    <property type="entry name" value="TPP_enz"/>
</dbReference>
<keyword evidence="6 12" id="KW-0808">Transferase</keyword>
<dbReference type="CDD" id="cd07035">
    <property type="entry name" value="TPP_PYR_POX_like"/>
    <property type="match status" value="1"/>
</dbReference>
<name>A0ABY4RLG3_9BACL</name>
<dbReference type="InterPro" id="IPR000399">
    <property type="entry name" value="TPP-bd_CS"/>
</dbReference>
<feature type="domain" description="Thiamine pyrophosphate enzyme TPP-binding" evidence="15">
    <location>
        <begin position="483"/>
        <end position="631"/>
    </location>
</feature>
<dbReference type="PROSITE" id="PS00187">
    <property type="entry name" value="TPP_ENZYMES"/>
    <property type="match status" value="1"/>
</dbReference>
<reference evidence="17" key="1">
    <citation type="submission" date="2018-02" db="EMBL/GenBank/DDBJ databases">
        <authorList>
            <person name="Kim S.-K."/>
            <person name="Jung H.-I."/>
            <person name="Lee S.-W."/>
        </authorList>
    </citation>
    <scope>NUCLEOTIDE SEQUENCE</scope>
    <source>
        <strain evidence="17">SK3146</strain>
    </source>
</reference>
<dbReference type="PANTHER" id="PTHR18968">
    <property type="entry name" value="THIAMINE PYROPHOSPHATE ENZYMES"/>
    <property type="match status" value="1"/>
</dbReference>
<comment type="cofactor">
    <cofactor evidence="12">
        <name>Mg(2+)</name>
        <dbReference type="ChEBI" id="CHEBI:18420"/>
    </cofactor>
    <text evidence="12">Binds 1 Mg(2+) ion per subunit.</text>
</comment>
<dbReference type="NCBIfam" id="TIGR00118">
    <property type="entry name" value="acolac_lg"/>
    <property type="match status" value="1"/>
</dbReference>
<dbReference type="InterPro" id="IPR039368">
    <property type="entry name" value="AHAS_TPP"/>
</dbReference>
<evidence type="ECO:0000259" key="14">
    <source>
        <dbReference type="Pfam" id="PF00205"/>
    </source>
</evidence>
<keyword evidence="8 12" id="KW-0460">Magnesium</keyword>
<keyword evidence="10 12" id="KW-0100">Branched-chain amino acid biosynthesis</keyword>
<dbReference type="Gene3D" id="3.40.50.970">
    <property type="match status" value="2"/>
</dbReference>
<dbReference type="EC" id="2.2.1.6" evidence="4 12"/>
<organism evidence="17 18">
    <name type="scientific">Paenibacillus konkukensis</name>
    <dbReference type="NCBI Taxonomy" id="2020716"/>
    <lineage>
        <taxon>Bacteria</taxon>
        <taxon>Bacillati</taxon>
        <taxon>Bacillota</taxon>
        <taxon>Bacilli</taxon>
        <taxon>Bacillales</taxon>
        <taxon>Paenibacillaceae</taxon>
        <taxon>Paenibacillus</taxon>
    </lineage>
</organism>
<dbReference type="RefSeq" id="WP_249865377.1">
    <property type="nucleotide sequence ID" value="NZ_CP027059.1"/>
</dbReference>
<evidence type="ECO:0000259" key="15">
    <source>
        <dbReference type="Pfam" id="PF02775"/>
    </source>
</evidence>
<evidence type="ECO:0000256" key="6">
    <source>
        <dbReference type="ARBA" id="ARBA00022679"/>
    </source>
</evidence>
<protein>
    <recommendedName>
        <fullName evidence="4 12">Acetolactate synthase</fullName>
        <ecNumber evidence="4 12">2.2.1.6</ecNumber>
    </recommendedName>
</protein>
<evidence type="ECO:0000256" key="5">
    <source>
        <dbReference type="ARBA" id="ARBA00022605"/>
    </source>
</evidence>
<evidence type="ECO:0000256" key="4">
    <source>
        <dbReference type="ARBA" id="ARBA00013145"/>
    </source>
</evidence>
<feature type="domain" description="Thiamine pyrophosphate enzyme N-terminal TPP-binding" evidence="16">
    <location>
        <begin position="102"/>
        <end position="217"/>
    </location>
</feature>
<evidence type="ECO:0000256" key="8">
    <source>
        <dbReference type="ARBA" id="ARBA00022842"/>
    </source>
</evidence>
<dbReference type="InterPro" id="IPR029061">
    <property type="entry name" value="THDP-binding"/>
</dbReference>
<dbReference type="Pfam" id="PF02775">
    <property type="entry name" value="TPP_enzyme_C"/>
    <property type="match status" value="1"/>
</dbReference>
<keyword evidence="9 12" id="KW-0786">Thiamine pyrophosphate</keyword>
<evidence type="ECO:0000256" key="2">
    <source>
        <dbReference type="ARBA" id="ARBA00005025"/>
    </source>
</evidence>
<comment type="pathway">
    <text evidence="2 12">Amino-acid biosynthesis; L-valine biosynthesis; L-valine from pyruvate: step 1/4.</text>
</comment>
<evidence type="ECO:0000259" key="16">
    <source>
        <dbReference type="Pfam" id="PF02776"/>
    </source>
</evidence>
<dbReference type="EMBL" id="CP027059">
    <property type="protein sequence ID" value="UQZ83352.1"/>
    <property type="molecule type" value="Genomic_DNA"/>
</dbReference>
<evidence type="ECO:0000256" key="10">
    <source>
        <dbReference type="ARBA" id="ARBA00023304"/>
    </source>
</evidence>
<keyword evidence="18" id="KW-1185">Reference proteome</keyword>
<dbReference type="PANTHER" id="PTHR18968:SF13">
    <property type="entry name" value="ACETOLACTATE SYNTHASE CATALYTIC SUBUNIT, MITOCHONDRIAL"/>
    <property type="match status" value="1"/>
</dbReference>
<feature type="domain" description="Thiamine pyrophosphate enzyme central" evidence="14">
    <location>
        <begin position="291"/>
        <end position="425"/>
    </location>
</feature>
<evidence type="ECO:0000256" key="9">
    <source>
        <dbReference type="ARBA" id="ARBA00023052"/>
    </source>
</evidence>
<accession>A0ABY4RLG3</accession>
<proteinExistence type="inferred from homology"/>
<evidence type="ECO:0000256" key="1">
    <source>
        <dbReference type="ARBA" id="ARBA00004974"/>
    </source>
</evidence>
<evidence type="ECO:0000256" key="7">
    <source>
        <dbReference type="ARBA" id="ARBA00022723"/>
    </source>
</evidence>
<reference evidence="17" key="2">
    <citation type="journal article" date="2021" name="J Anim Sci Technol">
        <title>Complete genome sequence of Paenibacillus konkukensis sp. nov. SK3146 as a potential probiotic strain.</title>
        <authorList>
            <person name="Jung H.I."/>
            <person name="Park S."/>
            <person name="Niu K.M."/>
            <person name="Lee S.W."/>
            <person name="Kothari D."/>
            <person name="Yi K.J."/>
            <person name="Kim S.K."/>
        </authorList>
    </citation>
    <scope>NUCLEOTIDE SEQUENCE</scope>
    <source>
        <strain evidence="17">SK3146</strain>
    </source>
</reference>
<gene>
    <name evidence="17" type="primary">ilvB_1</name>
    <name evidence="17" type="ORF">SK3146_02539</name>
</gene>
<keyword evidence="7 12" id="KW-0479">Metal-binding</keyword>
<evidence type="ECO:0000256" key="3">
    <source>
        <dbReference type="ARBA" id="ARBA00007812"/>
    </source>
</evidence>
<evidence type="ECO:0000256" key="11">
    <source>
        <dbReference type="ARBA" id="ARBA00048670"/>
    </source>
</evidence>
<dbReference type="InterPro" id="IPR029035">
    <property type="entry name" value="DHS-like_NAD/FAD-binding_dom"/>
</dbReference>
<comment type="catalytic activity">
    <reaction evidence="11 12">
        <text>2 pyruvate + H(+) = (2S)-2-acetolactate + CO2</text>
        <dbReference type="Rhea" id="RHEA:25249"/>
        <dbReference type="ChEBI" id="CHEBI:15361"/>
        <dbReference type="ChEBI" id="CHEBI:15378"/>
        <dbReference type="ChEBI" id="CHEBI:16526"/>
        <dbReference type="ChEBI" id="CHEBI:58476"/>
        <dbReference type="EC" id="2.2.1.6"/>
    </reaction>
</comment>
<dbReference type="InterPro" id="IPR012001">
    <property type="entry name" value="Thiamin_PyroP_enz_TPP-bd_dom"/>
</dbReference>
<evidence type="ECO:0000313" key="17">
    <source>
        <dbReference type="EMBL" id="UQZ83352.1"/>
    </source>
</evidence>
<dbReference type="SUPFAM" id="SSF52467">
    <property type="entry name" value="DHS-like NAD/FAD-binding domain"/>
    <property type="match status" value="1"/>
</dbReference>
<dbReference type="CDD" id="cd02015">
    <property type="entry name" value="TPP_AHAS"/>
    <property type="match status" value="1"/>
</dbReference>